<evidence type="ECO:0000313" key="7">
    <source>
        <dbReference type="EMBL" id="MFC3678575.1"/>
    </source>
</evidence>
<proteinExistence type="predicted"/>
<dbReference type="Proteomes" id="UP001595722">
    <property type="component" value="Unassembled WGS sequence"/>
</dbReference>
<evidence type="ECO:0000259" key="6">
    <source>
        <dbReference type="PROSITE" id="PS50893"/>
    </source>
</evidence>
<dbReference type="Gene3D" id="3.40.50.300">
    <property type="entry name" value="P-loop containing nucleotide triphosphate hydrolases"/>
    <property type="match status" value="1"/>
</dbReference>
<evidence type="ECO:0000256" key="2">
    <source>
        <dbReference type="ARBA" id="ARBA00022741"/>
    </source>
</evidence>
<dbReference type="SMART" id="SM00382">
    <property type="entry name" value="AAA"/>
    <property type="match status" value="1"/>
</dbReference>
<dbReference type="Pfam" id="PF00005">
    <property type="entry name" value="ABC_tran"/>
    <property type="match status" value="1"/>
</dbReference>
<dbReference type="InterPro" id="IPR027417">
    <property type="entry name" value="P-loop_NTPase"/>
</dbReference>
<accession>A0ABV7VM24</accession>
<gene>
    <name evidence="7" type="ORF">ACFOMG_00435</name>
</gene>
<reference evidence="8" key="1">
    <citation type="journal article" date="2019" name="Int. J. Syst. Evol. Microbiol.">
        <title>The Global Catalogue of Microorganisms (GCM) 10K type strain sequencing project: providing services to taxonomists for standard genome sequencing and annotation.</title>
        <authorList>
            <consortium name="The Broad Institute Genomics Platform"/>
            <consortium name="The Broad Institute Genome Sequencing Center for Infectious Disease"/>
            <person name="Wu L."/>
            <person name="Ma J."/>
        </authorList>
    </citation>
    <scope>NUCLEOTIDE SEQUENCE [LARGE SCALE GENOMIC DNA]</scope>
    <source>
        <strain evidence="8">KCTC 42424</strain>
    </source>
</reference>
<comment type="caution">
    <text evidence="7">The sequence shown here is derived from an EMBL/GenBank/DDBJ whole genome shotgun (WGS) entry which is preliminary data.</text>
</comment>
<sequence>MMTLDQLGLSKGNTPILQNISARLPAGQLTMLVGPNGAGKSTLLSLLAGLSLPSAGGLQFAGDDTRHWTRQRWAQQVTLVPQLSQMGFPLSVREVVELGGLAHATSVVQLREATRQALADWDIGYLADKEVRLLSGGEQQRTQLARSWIQIQQPGSRLWLLDEPLSALDLRHQRQCLERVRQLQASGKSILMVVHDLNLALRYADRVLMLCCGELVADGPPDQVLTAERVSQVFQVETRLSQGYLHWL</sequence>
<feature type="domain" description="ABC transporter" evidence="6">
    <location>
        <begin position="2"/>
        <end position="237"/>
    </location>
</feature>
<dbReference type="PANTHER" id="PTHR42794:SF1">
    <property type="entry name" value="HEMIN IMPORT ATP-BINDING PROTEIN HMUV"/>
    <property type="match status" value="1"/>
</dbReference>
<evidence type="ECO:0000256" key="3">
    <source>
        <dbReference type="ARBA" id="ARBA00022840"/>
    </source>
</evidence>
<dbReference type="PROSITE" id="PS50893">
    <property type="entry name" value="ABC_TRANSPORTER_2"/>
    <property type="match status" value="1"/>
</dbReference>
<comment type="function">
    <text evidence="5">Part of the ABC transporter complex HmuTUV involved in hemin import. Responsible for energy coupling to the transport system.</text>
</comment>
<keyword evidence="2" id="KW-0547">Nucleotide-binding</keyword>
<evidence type="ECO:0000313" key="8">
    <source>
        <dbReference type="Proteomes" id="UP001595722"/>
    </source>
</evidence>
<keyword evidence="1" id="KW-0813">Transport</keyword>
<dbReference type="InterPro" id="IPR003439">
    <property type="entry name" value="ABC_transporter-like_ATP-bd"/>
</dbReference>
<name>A0ABV7VM24_9GAMM</name>
<dbReference type="SUPFAM" id="SSF52540">
    <property type="entry name" value="P-loop containing nucleoside triphosphate hydrolases"/>
    <property type="match status" value="1"/>
</dbReference>
<keyword evidence="8" id="KW-1185">Reference proteome</keyword>
<evidence type="ECO:0000256" key="1">
    <source>
        <dbReference type="ARBA" id="ARBA00022448"/>
    </source>
</evidence>
<evidence type="ECO:0000256" key="4">
    <source>
        <dbReference type="ARBA" id="ARBA00022967"/>
    </source>
</evidence>
<organism evidence="7 8">
    <name type="scientific">Bacterioplanoides pacificum</name>
    <dbReference type="NCBI Taxonomy" id="1171596"/>
    <lineage>
        <taxon>Bacteria</taxon>
        <taxon>Pseudomonadati</taxon>
        <taxon>Pseudomonadota</taxon>
        <taxon>Gammaproteobacteria</taxon>
        <taxon>Oceanospirillales</taxon>
        <taxon>Oceanospirillaceae</taxon>
        <taxon>Bacterioplanoides</taxon>
    </lineage>
</organism>
<dbReference type="PANTHER" id="PTHR42794">
    <property type="entry name" value="HEMIN IMPORT ATP-BINDING PROTEIN HMUV"/>
    <property type="match status" value="1"/>
</dbReference>
<dbReference type="InterPro" id="IPR003593">
    <property type="entry name" value="AAA+_ATPase"/>
</dbReference>
<evidence type="ECO:0000256" key="5">
    <source>
        <dbReference type="ARBA" id="ARBA00037066"/>
    </source>
</evidence>
<keyword evidence="3 7" id="KW-0067">ATP-binding</keyword>
<keyword evidence="4" id="KW-1278">Translocase</keyword>
<dbReference type="GO" id="GO:0005524">
    <property type="term" value="F:ATP binding"/>
    <property type="evidence" value="ECO:0007669"/>
    <property type="project" value="UniProtKB-KW"/>
</dbReference>
<dbReference type="EMBL" id="JBHRYB010000001">
    <property type="protein sequence ID" value="MFC3678575.1"/>
    <property type="molecule type" value="Genomic_DNA"/>
</dbReference>
<protein>
    <submittedName>
        <fullName evidence="7">ATP-binding cassette domain-containing protein</fullName>
    </submittedName>
</protein>
<dbReference type="RefSeq" id="WP_376864127.1">
    <property type="nucleotide sequence ID" value="NZ_JBHRYB010000001.1"/>
</dbReference>